<gene>
    <name evidence="2" type="ORF">AB1Y20_013744</name>
</gene>
<comment type="caution">
    <text evidence="2">The sequence shown here is derived from an EMBL/GenBank/DDBJ whole genome shotgun (WGS) entry which is preliminary data.</text>
</comment>
<protein>
    <submittedName>
        <fullName evidence="2">Uncharacterized protein</fullName>
    </submittedName>
</protein>
<name>A0AB34IGF0_PRYPA</name>
<feature type="region of interest" description="Disordered" evidence="1">
    <location>
        <begin position="1"/>
        <end position="27"/>
    </location>
</feature>
<reference evidence="2 3" key="1">
    <citation type="journal article" date="2024" name="Science">
        <title>Giant polyketide synthase enzymes in the biosynthesis of giant marine polyether toxins.</title>
        <authorList>
            <person name="Fallon T.R."/>
            <person name="Shende V.V."/>
            <person name="Wierzbicki I.H."/>
            <person name="Pendleton A.L."/>
            <person name="Watervoot N.F."/>
            <person name="Auber R.P."/>
            <person name="Gonzalez D.J."/>
            <person name="Wisecaver J.H."/>
            <person name="Moore B.S."/>
        </authorList>
    </citation>
    <scope>NUCLEOTIDE SEQUENCE [LARGE SCALE GENOMIC DNA]</scope>
    <source>
        <strain evidence="2 3">12B1</strain>
    </source>
</reference>
<dbReference type="EMBL" id="JBGBPQ010000026">
    <property type="protein sequence ID" value="KAL1499239.1"/>
    <property type="molecule type" value="Genomic_DNA"/>
</dbReference>
<organism evidence="2 3">
    <name type="scientific">Prymnesium parvum</name>
    <name type="common">Toxic golden alga</name>
    <dbReference type="NCBI Taxonomy" id="97485"/>
    <lineage>
        <taxon>Eukaryota</taxon>
        <taxon>Haptista</taxon>
        <taxon>Haptophyta</taxon>
        <taxon>Prymnesiophyceae</taxon>
        <taxon>Prymnesiales</taxon>
        <taxon>Prymnesiaceae</taxon>
        <taxon>Prymnesium</taxon>
    </lineage>
</organism>
<proteinExistence type="predicted"/>
<dbReference type="Proteomes" id="UP001515480">
    <property type="component" value="Unassembled WGS sequence"/>
</dbReference>
<evidence type="ECO:0000313" key="2">
    <source>
        <dbReference type="EMBL" id="KAL1499239.1"/>
    </source>
</evidence>
<evidence type="ECO:0000256" key="1">
    <source>
        <dbReference type="SAM" id="MobiDB-lite"/>
    </source>
</evidence>
<dbReference type="AlphaFoldDB" id="A0AB34IGF0"/>
<keyword evidence="3" id="KW-1185">Reference proteome</keyword>
<sequence>MADSTLAGSTDAERTRSPLLGDPPVATPARASYASNLHIQTSPPPPLFVHLLMEAAAPSDAFAAGAVSTSTVKAEFFCDDAVEATAR</sequence>
<evidence type="ECO:0000313" key="3">
    <source>
        <dbReference type="Proteomes" id="UP001515480"/>
    </source>
</evidence>
<accession>A0AB34IGF0</accession>